<accession>A0AAV9LM31</accession>
<reference evidence="1 2" key="1">
    <citation type="submission" date="2023-10" db="EMBL/GenBank/DDBJ databases">
        <title>Genome-Wide Identification Analysis in wild type Solanum Pinnatisectum Reveals Some Genes Defensing Phytophthora Infestans.</title>
        <authorList>
            <person name="Sun C."/>
        </authorList>
    </citation>
    <scope>NUCLEOTIDE SEQUENCE [LARGE SCALE GENOMIC DNA]</scope>
    <source>
        <strain evidence="1">LQN</strain>
        <tissue evidence="1">Leaf</tissue>
    </source>
</reference>
<comment type="caution">
    <text evidence="1">The sequence shown here is derived from an EMBL/GenBank/DDBJ whole genome shotgun (WGS) entry which is preliminary data.</text>
</comment>
<dbReference type="Proteomes" id="UP001311915">
    <property type="component" value="Unassembled WGS sequence"/>
</dbReference>
<dbReference type="EMBL" id="JAWPEI010000005">
    <property type="protein sequence ID" value="KAK4726332.1"/>
    <property type="molecule type" value="Genomic_DNA"/>
</dbReference>
<protein>
    <submittedName>
        <fullName evidence="1">Uncharacterized protein</fullName>
    </submittedName>
</protein>
<dbReference type="AlphaFoldDB" id="A0AAV9LM31"/>
<proteinExistence type="predicted"/>
<organism evidence="1 2">
    <name type="scientific">Solanum pinnatisectum</name>
    <name type="common">tansyleaf nightshade</name>
    <dbReference type="NCBI Taxonomy" id="50273"/>
    <lineage>
        <taxon>Eukaryota</taxon>
        <taxon>Viridiplantae</taxon>
        <taxon>Streptophyta</taxon>
        <taxon>Embryophyta</taxon>
        <taxon>Tracheophyta</taxon>
        <taxon>Spermatophyta</taxon>
        <taxon>Magnoliopsida</taxon>
        <taxon>eudicotyledons</taxon>
        <taxon>Gunneridae</taxon>
        <taxon>Pentapetalae</taxon>
        <taxon>asterids</taxon>
        <taxon>lamiids</taxon>
        <taxon>Solanales</taxon>
        <taxon>Solanaceae</taxon>
        <taxon>Solanoideae</taxon>
        <taxon>Solaneae</taxon>
        <taxon>Solanum</taxon>
    </lineage>
</organism>
<keyword evidence="2" id="KW-1185">Reference proteome</keyword>
<evidence type="ECO:0000313" key="1">
    <source>
        <dbReference type="EMBL" id="KAK4726332.1"/>
    </source>
</evidence>
<sequence>MTDEVQSLLVSHLTSEMTTSVDDLVYYTNFAFSTLNWIDADYGLFYEDAKNMIVINMV</sequence>
<evidence type="ECO:0000313" key="2">
    <source>
        <dbReference type="Proteomes" id="UP001311915"/>
    </source>
</evidence>
<name>A0AAV9LM31_9SOLN</name>
<gene>
    <name evidence="1" type="ORF">R3W88_031249</name>
</gene>